<keyword evidence="1" id="KW-0378">Hydrolase</keyword>
<organism evidence="2 3">
    <name type="scientific">Pristionchus entomophagus</name>
    <dbReference type="NCBI Taxonomy" id="358040"/>
    <lineage>
        <taxon>Eukaryota</taxon>
        <taxon>Metazoa</taxon>
        <taxon>Ecdysozoa</taxon>
        <taxon>Nematoda</taxon>
        <taxon>Chromadorea</taxon>
        <taxon>Rhabditida</taxon>
        <taxon>Rhabditina</taxon>
        <taxon>Diplogasteromorpha</taxon>
        <taxon>Diplogasteroidea</taxon>
        <taxon>Neodiplogasteridae</taxon>
        <taxon>Pristionchus</taxon>
    </lineage>
</organism>
<dbReference type="EMBL" id="BTSX01000002">
    <property type="protein sequence ID" value="GMS85966.1"/>
    <property type="molecule type" value="Genomic_DNA"/>
</dbReference>
<evidence type="ECO:0000313" key="2">
    <source>
        <dbReference type="EMBL" id="GMS85966.1"/>
    </source>
</evidence>
<dbReference type="Gene3D" id="3.40.630.10">
    <property type="entry name" value="Zn peptidases"/>
    <property type="match status" value="1"/>
</dbReference>
<proteinExistence type="predicted"/>
<dbReference type="SUPFAM" id="SSF53187">
    <property type="entry name" value="Zn-dependent exopeptidases"/>
    <property type="match status" value="1"/>
</dbReference>
<dbReference type="PANTHER" id="PTHR45892:SF1">
    <property type="entry name" value="AMINOACYLASE-1"/>
    <property type="match status" value="1"/>
</dbReference>
<gene>
    <name evidence="2" type="ORF">PENTCL1PPCAC_8141</name>
</gene>
<accession>A0AAV5SRZ2</accession>
<dbReference type="Proteomes" id="UP001432027">
    <property type="component" value="Unassembled WGS sequence"/>
</dbReference>
<keyword evidence="3" id="KW-1185">Reference proteome</keyword>
<protein>
    <recommendedName>
        <fullName evidence="4">Peptidase</fullName>
    </recommendedName>
</protein>
<evidence type="ECO:0000313" key="3">
    <source>
        <dbReference type="Proteomes" id="UP001432027"/>
    </source>
</evidence>
<sequence>EDIAVSKFREYLRINPEQPTPDYYGCQEFLYALADELGIARTSHEMVPGKPIVIMTIPGTESALPSVMLYSHTDVVPTSESTGRTTPTPHIRMKRVESMLEALRSD</sequence>
<feature type="non-terminal residue" evidence="2">
    <location>
        <position position="1"/>
    </location>
</feature>
<comment type="caution">
    <text evidence="2">The sequence shown here is derived from an EMBL/GenBank/DDBJ whole genome shotgun (WGS) entry which is preliminary data.</text>
</comment>
<name>A0AAV5SRZ2_9BILA</name>
<dbReference type="InterPro" id="IPR052083">
    <property type="entry name" value="Aminoacylase-1_M20A"/>
</dbReference>
<dbReference type="GO" id="GO:0004046">
    <property type="term" value="F:aminoacylase activity"/>
    <property type="evidence" value="ECO:0007669"/>
    <property type="project" value="TreeGrafter"/>
</dbReference>
<dbReference type="AlphaFoldDB" id="A0AAV5SRZ2"/>
<dbReference type="InterPro" id="IPR001261">
    <property type="entry name" value="ArgE/DapE_CS"/>
</dbReference>
<dbReference type="PANTHER" id="PTHR45892">
    <property type="entry name" value="AMINOACYLASE-1"/>
    <property type="match status" value="1"/>
</dbReference>
<reference evidence="2" key="1">
    <citation type="submission" date="2023-10" db="EMBL/GenBank/DDBJ databases">
        <title>Genome assembly of Pristionchus species.</title>
        <authorList>
            <person name="Yoshida K."/>
            <person name="Sommer R.J."/>
        </authorList>
    </citation>
    <scope>NUCLEOTIDE SEQUENCE</scope>
    <source>
        <strain evidence="2">RS0144</strain>
    </source>
</reference>
<evidence type="ECO:0000256" key="1">
    <source>
        <dbReference type="ARBA" id="ARBA00022801"/>
    </source>
</evidence>
<evidence type="ECO:0008006" key="4">
    <source>
        <dbReference type="Google" id="ProtNLM"/>
    </source>
</evidence>
<dbReference type="PROSITE" id="PS00758">
    <property type="entry name" value="ARGE_DAPE_CPG2_1"/>
    <property type="match status" value="1"/>
</dbReference>